<keyword evidence="3" id="KW-1185">Reference proteome</keyword>
<dbReference type="InterPro" id="IPR058652">
    <property type="entry name" value="VapC50_C"/>
</dbReference>
<feature type="domain" description="VapC50 C-terminal" evidence="1">
    <location>
        <begin position="133"/>
        <end position="186"/>
    </location>
</feature>
<dbReference type="Pfam" id="PF26343">
    <property type="entry name" value="VapC50_C"/>
    <property type="match status" value="1"/>
</dbReference>
<accession>A0A087BZN6</accession>
<gene>
    <name evidence="2" type="ORF">BMON_1657</name>
</gene>
<reference evidence="2 3" key="1">
    <citation type="submission" date="2014-03" db="EMBL/GenBank/DDBJ databases">
        <title>Genomics of Bifidobacteria.</title>
        <authorList>
            <person name="Ventura M."/>
            <person name="Milani C."/>
            <person name="Lugli G.A."/>
        </authorList>
    </citation>
    <scope>NUCLEOTIDE SEQUENCE [LARGE SCALE GENOMIC DNA]</scope>
    <source>
        <strain evidence="2 3">DSM 21395</strain>
    </source>
</reference>
<dbReference type="EMBL" id="JGZE01000014">
    <property type="protein sequence ID" value="KFI76486.1"/>
    <property type="molecule type" value="Genomic_DNA"/>
</dbReference>
<evidence type="ECO:0000259" key="1">
    <source>
        <dbReference type="Pfam" id="PF26343"/>
    </source>
</evidence>
<name>A0A087BZN6_9BIFI</name>
<proteinExistence type="predicted"/>
<dbReference type="AlphaFoldDB" id="A0A087BZN6"/>
<dbReference type="eggNOG" id="COG1569">
    <property type="taxonomic scope" value="Bacteria"/>
</dbReference>
<sequence length="191" mass="21531">MNRHVYRIPGCQRLGSSSLSDTLLRCAEVDLYRPIWSTKVVEEAKRAICRVHPDLSDSRVSWRFSNMNTAFPFSEISDKQWEGLVSGVHLPDQDDRHVVAAAAAAGADVIVTSNLKDFPVVELAEYSLEPVGPDTFLCDMLDLNPNAVQHAVRMQIRNLKRPPMSVDKLLGYLKRANVPEFVADYRSRFTD</sequence>
<dbReference type="STRING" id="1437603.GCA_000771525_01568"/>
<comment type="caution">
    <text evidence="2">The sequence shown here is derived from an EMBL/GenBank/DDBJ whole genome shotgun (WGS) entry which is preliminary data.</text>
</comment>
<dbReference type="Proteomes" id="UP000029082">
    <property type="component" value="Unassembled WGS sequence"/>
</dbReference>
<organism evidence="2 3">
    <name type="scientific">Bifidobacterium mongoliense DSM 21395</name>
    <dbReference type="NCBI Taxonomy" id="1437603"/>
    <lineage>
        <taxon>Bacteria</taxon>
        <taxon>Bacillati</taxon>
        <taxon>Actinomycetota</taxon>
        <taxon>Actinomycetes</taxon>
        <taxon>Bifidobacteriales</taxon>
        <taxon>Bifidobacteriaceae</taxon>
        <taxon>Bifidobacterium</taxon>
    </lineage>
</organism>
<evidence type="ECO:0000313" key="3">
    <source>
        <dbReference type="Proteomes" id="UP000029082"/>
    </source>
</evidence>
<evidence type="ECO:0000313" key="2">
    <source>
        <dbReference type="EMBL" id="KFI76486.1"/>
    </source>
</evidence>
<protein>
    <submittedName>
        <fullName evidence="2">Toxin PIN</fullName>
    </submittedName>
</protein>